<feature type="region of interest" description="Disordered" evidence="1">
    <location>
        <begin position="55"/>
        <end position="77"/>
    </location>
</feature>
<evidence type="ECO:0000256" key="1">
    <source>
        <dbReference type="SAM" id="MobiDB-lite"/>
    </source>
</evidence>
<feature type="region of interest" description="Disordered" evidence="1">
    <location>
        <begin position="1"/>
        <end position="25"/>
    </location>
</feature>
<gene>
    <name evidence="2" type="ORF">SAMN05428998_11863</name>
</gene>
<dbReference type="STRING" id="560819.SAMN05428998_11863"/>
<protein>
    <submittedName>
        <fullName evidence="2">Uncharacterized protein</fullName>
    </submittedName>
</protein>
<organism evidence="2 3">
    <name type="scientific">Tistlia consotensis USBA 355</name>
    <dbReference type="NCBI Taxonomy" id="560819"/>
    <lineage>
        <taxon>Bacteria</taxon>
        <taxon>Pseudomonadati</taxon>
        <taxon>Pseudomonadota</taxon>
        <taxon>Alphaproteobacteria</taxon>
        <taxon>Rhodospirillales</taxon>
        <taxon>Rhodovibrionaceae</taxon>
        <taxon>Tistlia</taxon>
    </lineage>
</organism>
<dbReference type="EMBL" id="FWZX01000018">
    <property type="protein sequence ID" value="SMF51692.1"/>
    <property type="molecule type" value="Genomic_DNA"/>
</dbReference>
<dbReference type="Proteomes" id="UP000192917">
    <property type="component" value="Unassembled WGS sequence"/>
</dbReference>
<proteinExistence type="predicted"/>
<evidence type="ECO:0000313" key="3">
    <source>
        <dbReference type="Proteomes" id="UP000192917"/>
    </source>
</evidence>
<sequence>MTYQRRESFPAGTTEEHIVQEQRRRLADGATVSAYSGSEETGWSLIATWDLFRDHERQGPRGPGATVTPLHAARSGH</sequence>
<keyword evidence="3" id="KW-1185">Reference proteome</keyword>
<reference evidence="2 3" key="1">
    <citation type="submission" date="2017-04" db="EMBL/GenBank/DDBJ databases">
        <authorList>
            <person name="Afonso C.L."/>
            <person name="Miller P.J."/>
            <person name="Scott M.A."/>
            <person name="Spackman E."/>
            <person name="Goraichik I."/>
            <person name="Dimitrov K.M."/>
            <person name="Suarez D.L."/>
            <person name="Swayne D.E."/>
        </authorList>
    </citation>
    <scope>NUCLEOTIDE SEQUENCE [LARGE SCALE GENOMIC DNA]</scope>
    <source>
        <strain evidence="2 3">USBA 355</strain>
    </source>
</reference>
<evidence type="ECO:0000313" key="2">
    <source>
        <dbReference type="EMBL" id="SMF51692.1"/>
    </source>
</evidence>
<accession>A0A1Y6CEA6</accession>
<name>A0A1Y6CEA6_9PROT</name>
<dbReference type="RefSeq" id="WP_085124445.1">
    <property type="nucleotide sequence ID" value="NZ_FWZX01000018.1"/>
</dbReference>
<dbReference type="AlphaFoldDB" id="A0A1Y6CEA6"/>